<comment type="catalytic activity">
    <reaction evidence="5 6">
        <text>L-glutamyl-tRNA(Gln) + L-glutamine + ATP + H2O = L-glutaminyl-tRNA(Gln) + L-glutamate + ADP + phosphate + H(+)</text>
        <dbReference type="Rhea" id="RHEA:17521"/>
        <dbReference type="Rhea" id="RHEA-COMP:9681"/>
        <dbReference type="Rhea" id="RHEA-COMP:9684"/>
        <dbReference type="ChEBI" id="CHEBI:15377"/>
        <dbReference type="ChEBI" id="CHEBI:15378"/>
        <dbReference type="ChEBI" id="CHEBI:29985"/>
        <dbReference type="ChEBI" id="CHEBI:30616"/>
        <dbReference type="ChEBI" id="CHEBI:43474"/>
        <dbReference type="ChEBI" id="CHEBI:58359"/>
        <dbReference type="ChEBI" id="CHEBI:78520"/>
        <dbReference type="ChEBI" id="CHEBI:78521"/>
        <dbReference type="ChEBI" id="CHEBI:456216"/>
    </reaction>
</comment>
<dbReference type="EC" id="6.3.5.-" evidence="6"/>
<evidence type="ECO:0000256" key="3">
    <source>
        <dbReference type="ARBA" id="ARBA00024799"/>
    </source>
</evidence>
<evidence type="ECO:0000256" key="4">
    <source>
        <dbReference type="ARBA" id="ARBA00047380"/>
    </source>
</evidence>
<dbReference type="Gene3D" id="1.10.20.60">
    <property type="entry name" value="Glu-tRNAGln amidotransferase C subunit, N-terminal domain"/>
    <property type="match status" value="1"/>
</dbReference>
<dbReference type="NCBIfam" id="TIGR00135">
    <property type="entry name" value="gatC"/>
    <property type="match status" value="1"/>
</dbReference>
<dbReference type="AlphaFoldDB" id="A0A377FSU7"/>
<comment type="subunit">
    <text evidence="2 6">Heterotrimer of A, B and C subunits.</text>
</comment>
<dbReference type="EMBL" id="UGGP01000001">
    <property type="protein sequence ID" value="STO07423.1"/>
    <property type="molecule type" value="Genomic_DNA"/>
</dbReference>
<dbReference type="GO" id="GO:0050567">
    <property type="term" value="F:glutaminyl-tRNA synthase (glutamine-hydrolyzing) activity"/>
    <property type="evidence" value="ECO:0007669"/>
    <property type="project" value="UniProtKB-UniRule"/>
</dbReference>
<name>A0A377FSU7_9BACL</name>
<dbReference type="GO" id="GO:0006412">
    <property type="term" value="P:translation"/>
    <property type="evidence" value="ECO:0007669"/>
    <property type="project" value="UniProtKB-UniRule"/>
</dbReference>
<dbReference type="InterPro" id="IPR003837">
    <property type="entry name" value="GatC"/>
</dbReference>
<dbReference type="InterPro" id="IPR036113">
    <property type="entry name" value="Asp/Glu-ADT_sf_sub_c"/>
</dbReference>
<keyword evidence="7" id="KW-0808">Transferase</keyword>
<evidence type="ECO:0000313" key="8">
    <source>
        <dbReference type="Proteomes" id="UP000254060"/>
    </source>
</evidence>
<dbReference type="Proteomes" id="UP000254060">
    <property type="component" value="Unassembled WGS sequence"/>
</dbReference>
<keyword evidence="6" id="KW-0648">Protein biosynthesis</keyword>
<dbReference type="Pfam" id="PF02686">
    <property type="entry name" value="GatC"/>
    <property type="match status" value="1"/>
</dbReference>
<dbReference type="STRING" id="1397694.GCA_000702585_01284"/>
<gene>
    <name evidence="6 7" type="primary">gatC</name>
    <name evidence="7" type="ORF">NCTC13163_00770</name>
</gene>
<organism evidence="7 8">
    <name type="scientific">Exiguobacterium aurantiacum</name>
    <dbReference type="NCBI Taxonomy" id="33987"/>
    <lineage>
        <taxon>Bacteria</taxon>
        <taxon>Bacillati</taxon>
        <taxon>Bacillota</taxon>
        <taxon>Bacilli</taxon>
        <taxon>Bacillales</taxon>
        <taxon>Bacillales Family XII. Incertae Sedis</taxon>
        <taxon>Exiguobacterium</taxon>
    </lineage>
</organism>
<accession>A0A377FSU7</accession>
<comment type="function">
    <text evidence="3 6">Allows the formation of correctly charged Asn-tRNA(Asn) or Gln-tRNA(Gln) through the transamidation of misacylated Asp-tRNA(Asn) or Glu-tRNA(Gln) in organisms which lack either or both of asparaginyl-tRNA or glutaminyl-tRNA synthetases. The reaction takes place in the presence of glutamine and ATP through an activated phospho-Asp-tRNA(Asn) or phospho-Glu-tRNA(Gln).</text>
</comment>
<dbReference type="SUPFAM" id="SSF141000">
    <property type="entry name" value="Glu-tRNAGln amidotransferase C subunit"/>
    <property type="match status" value="1"/>
</dbReference>
<dbReference type="RefSeq" id="WP_024370560.1">
    <property type="nucleotide sequence ID" value="NZ_UGGP01000001.1"/>
</dbReference>
<dbReference type="GO" id="GO:0006450">
    <property type="term" value="P:regulation of translational fidelity"/>
    <property type="evidence" value="ECO:0007669"/>
    <property type="project" value="InterPro"/>
</dbReference>
<dbReference type="GO" id="GO:0070681">
    <property type="term" value="P:glutaminyl-tRNAGln biosynthesis via transamidation"/>
    <property type="evidence" value="ECO:0007669"/>
    <property type="project" value="TreeGrafter"/>
</dbReference>
<evidence type="ECO:0000256" key="1">
    <source>
        <dbReference type="ARBA" id="ARBA00010757"/>
    </source>
</evidence>
<keyword evidence="6" id="KW-0547">Nucleotide-binding</keyword>
<evidence type="ECO:0000256" key="2">
    <source>
        <dbReference type="ARBA" id="ARBA00011123"/>
    </source>
</evidence>
<evidence type="ECO:0000313" key="7">
    <source>
        <dbReference type="EMBL" id="STO07423.1"/>
    </source>
</evidence>
<dbReference type="HAMAP" id="MF_00122">
    <property type="entry name" value="GatC"/>
    <property type="match status" value="1"/>
</dbReference>
<dbReference type="GO" id="GO:0005524">
    <property type="term" value="F:ATP binding"/>
    <property type="evidence" value="ECO:0007669"/>
    <property type="project" value="UniProtKB-KW"/>
</dbReference>
<reference evidence="7 8" key="1">
    <citation type="submission" date="2018-06" db="EMBL/GenBank/DDBJ databases">
        <authorList>
            <consortium name="Pathogen Informatics"/>
            <person name="Doyle S."/>
        </authorList>
    </citation>
    <scope>NUCLEOTIDE SEQUENCE [LARGE SCALE GENOMIC DNA]</scope>
    <source>
        <strain evidence="7 8">NCTC13163</strain>
    </source>
</reference>
<comment type="catalytic activity">
    <reaction evidence="4 6">
        <text>L-aspartyl-tRNA(Asn) + L-glutamine + ATP + H2O = L-asparaginyl-tRNA(Asn) + L-glutamate + ADP + phosphate + 2 H(+)</text>
        <dbReference type="Rhea" id="RHEA:14513"/>
        <dbReference type="Rhea" id="RHEA-COMP:9674"/>
        <dbReference type="Rhea" id="RHEA-COMP:9677"/>
        <dbReference type="ChEBI" id="CHEBI:15377"/>
        <dbReference type="ChEBI" id="CHEBI:15378"/>
        <dbReference type="ChEBI" id="CHEBI:29985"/>
        <dbReference type="ChEBI" id="CHEBI:30616"/>
        <dbReference type="ChEBI" id="CHEBI:43474"/>
        <dbReference type="ChEBI" id="CHEBI:58359"/>
        <dbReference type="ChEBI" id="CHEBI:78515"/>
        <dbReference type="ChEBI" id="CHEBI:78516"/>
        <dbReference type="ChEBI" id="CHEBI:456216"/>
    </reaction>
</comment>
<dbReference type="GO" id="GO:0016740">
    <property type="term" value="F:transferase activity"/>
    <property type="evidence" value="ECO:0007669"/>
    <property type="project" value="UniProtKB-KW"/>
</dbReference>
<keyword evidence="6 7" id="KW-0436">Ligase</keyword>
<evidence type="ECO:0000256" key="5">
    <source>
        <dbReference type="ARBA" id="ARBA00047913"/>
    </source>
</evidence>
<proteinExistence type="inferred from homology"/>
<evidence type="ECO:0000256" key="6">
    <source>
        <dbReference type="HAMAP-Rule" id="MF_00122"/>
    </source>
</evidence>
<sequence length="96" mass="10993">MTRITEDEVRHVAGLARLAITDDEVTHFTEQLTKILEFAEQLDELDTTGVIPTTHALDLKNVLRKDEVRPSLPREEVERMAPDWENGQVRVPAVFE</sequence>
<comment type="similarity">
    <text evidence="1 6">Belongs to the GatC family.</text>
</comment>
<dbReference type="PANTHER" id="PTHR15004:SF0">
    <property type="entry name" value="GLUTAMYL-TRNA(GLN) AMIDOTRANSFERASE SUBUNIT C, MITOCHONDRIAL"/>
    <property type="match status" value="1"/>
</dbReference>
<dbReference type="PANTHER" id="PTHR15004">
    <property type="entry name" value="GLUTAMYL-TRNA(GLN) AMIDOTRANSFERASE SUBUNIT C, MITOCHONDRIAL"/>
    <property type="match status" value="1"/>
</dbReference>
<dbReference type="OrthoDB" id="9813938at2"/>
<protein>
    <recommendedName>
        <fullName evidence="6">Aspartyl/glutamyl-tRNA(Asn/Gln) amidotransferase subunit C</fullName>
        <shortName evidence="6">Asp/Glu-ADT subunit C</shortName>
        <ecNumber evidence="6">6.3.5.-</ecNumber>
    </recommendedName>
</protein>
<dbReference type="GO" id="GO:0050566">
    <property type="term" value="F:asparaginyl-tRNA synthase (glutamine-hydrolyzing) activity"/>
    <property type="evidence" value="ECO:0007669"/>
    <property type="project" value="RHEA"/>
</dbReference>
<keyword evidence="6" id="KW-0067">ATP-binding</keyword>